<organism evidence="2 3">
    <name type="scientific">Mytilus edulis</name>
    <name type="common">Blue mussel</name>
    <dbReference type="NCBI Taxonomy" id="6550"/>
    <lineage>
        <taxon>Eukaryota</taxon>
        <taxon>Metazoa</taxon>
        <taxon>Spiralia</taxon>
        <taxon>Lophotrochozoa</taxon>
        <taxon>Mollusca</taxon>
        <taxon>Bivalvia</taxon>
        <taxon>Autobranchia</taxon>
        <taxon>Pteriomorphia</taxon>
        <taxon>Mytilida</taxon>
        <taxon>Mytiloidea</taxon>
        <taxon>Mytilidae</taxon>
        <taxon>Mytilinae</taxon>
        <taxon>Mytilus</taxon>
    </lineage>
</organism>
<protein>
    <submittedName>
        <fullName evidence="2">Uncharacterized protein</fullName>
    </submittedName>
</protein>
<dbReference type="AlphaFoldDB" id="A0A8S3UQ60"/>
<feature type="compositionally biased region" description="Polar residues" evidence="1">
    <location>
        <begin position="317"/>
        <end position="343"/>
    </location>
</feature>
<proteinExistence type="predicted"/>
<dbReference type="EMBL" id="CAJPWZ010002911">
    <property type="protein sequence ID" value="CAG2247582.1"/>
    <property type="molecule type" value="Genomic_DNA"/>
</dbReference>
<dbReference type="OrthoDB" id="10563390at2759"/>
<dbReference type="Proteomes" id="UP000683360">
    <property type="component" value="Unassembled WGS sequence"/>
</dbReference>
<feature type="compositionally biased region" description="Polar residues" evidence="1">
    <location>
        <begin position="379"/>
        <end position="394"/>
    </location>
</feature>
<evidence type="ECO:0000313" key="3">
    <source>
        <dbReference type="Proteomes" id="UP000683360"/>
    </source>
</evidence>
<comment type="caution">
    <text evidence="2">The sequence shown here is derived from an EMBL/GenBank/DDBJ whole genome shotgun (WGS) entry which is preliminary data.</text>
</comment>
<accession>A0A8S3UQ60</accession>
<evidence type="ECO:0000313" key="2">
    <source>
        <dbReference type="EMBL" id="CAG2247582.1"/>
    </source>
</evidence>
<keyword evidence="3" id="KW-1185">Reference proteome</keyword>
<evidence type="ECO:0000256" key="1">
    <source>
        <dbReference type="SAM" id="MobiDB-lite"/>
    </source>
</evidence>
<reference evidence="2" key="1">
    <citation type="submission" date="2021-03" db="EMBL/GenBank/DDBJ databases">
        <authorList>
            <person name="Bekaert M."/>
        </authorList>
    </citation>
    <scope>NUCLEOTIDE SEQUENCE</scope>
</reference>
<name>A0A8S3UQ60_MYTED</name>
<sequence length="394" mass="45109">MMRSQDRDTILVEEDYGDLQYYVEDAIPVKVLNFEHRPDCVEPEEEHIIQEILTNAVSRQNFAWRLVRHYFTDPELKDHNCFGRRGKMPLITDKLEKVESIVFAYYPVADPALYPQAWRECVVAIDKGIRNSFSDYGYIKADERKCRSTPKQPVLKTKPMPACAKAKKYPGWKEEPSEDPNDQEIEFMPGHKLVHITGHKRACAYCNILRLKTKSGWAIKSYYKCEACDVCLCKGKKDCFVRYHELRMEQPDLSPKMLLKTLKEATASQTPKKPRKSAKVDDPGAKTAIYEEFTSMMTQAIADQLQAYGGMLDPDDSGQQSLDQSRGSDQQSHITVSPHNTNGPSPPETANEKNRILLEPLKNEQGILPKTTDDKPNPNEEQTYSPNNQQEYLL</sequence>
<gene>
    <name evidence="2" type="ORF">MEDL_59471</name>
</gene>
<feature type="region of interest" description="Disordered" evidence="1">
    <location>
        <begin position="309"/>
        <end position="394"/>
    </location>
</feature>